<gene>
    <name evidence="6" type="ORF">VPARA_31190</name>
</gene>
<dbReference type="EMBL" id="JZWI01000015">
    <property type="protein sequence ID" value="KLN55753.1"/>
    <property type="molecule type" value="Genomic_DNA"/>
</dbReference>
<evidence type="ECO:0000256" key="4">
    <source>
        <dbReference type="PROSITE-ProRule" id="PRU00335"/>
    </source>
</evidence>
<evidence type="ECO:0000313" key="6">
    <source>
        <dbReference type="EMBL" id="KLN55753.1"/>
    </source>
</evidence>
<keyword evidence="7" id="KW-1185">Reference proteome</keyword>
<evidence type="ECO:0000313" key="7">
    <source>
        <dbReference type="Proteomes" id="UP000035170"/>
    </source>
</evidence>
<dbReference type="SUPFAM" id="SSF46689">
    <property type="entry name" value="Homeodomain-like"/>
    <property type="match status" value="1"/>
</dbReference>
<keyword evidence="3" id="KW-0804">Transcription</keyword>
<dbReference type="AlphaFoldDB" id="A0A0H2LZZ9"/>
<organism evidence="6 7">
    <name type="scientific">Variovorax paradoxus</name>
    <dbReference type="NCBI Taxonomy" id="34073"/>
    <lineage>
        <taxon>Bacteria</taxon>
        <taxon>Pseudomonadati</taxon>
        <taxon>Pseudomonadota</taxon>
        <taxon>Betaproteobacteria</taxon>
        <taxon>Burkholderiales</taxon>
        <taxon>Comamonadaceae</taxon>
        <taxon>Variovorax</taxon>
    </lineage>
</organism>
<feature type="DNA-binding region" description="H-T-H motif" evidence="4">
    <location>
        <begin position="37"/>
        <end position="56"/>
    </location>
</feature>
<name>A0A0H2LZZ9_VARPD</name>
<feature type="domain" description="HTH tetR-type" evidence="5">
    <location>
        <begin position="14"/>
        <end position="74"/>
    </location>
</feature>
<evidence type="ECO:0000256" key="1">
    <source>
        <dbReference type="ARBA" id="ARBA00023015"/>
    </source>
</evidence>
<protein>
    <submittedName>
        <fullName evidence="6">Bacterial regulatory protein, tetR family</fullName>
    </submittedName>
</protein>
<evidence type="ECO:0000256" key="3">
    <source>
        <dbReference type="ARBA" id="ARBA00023163"/>
    </source>
</evidence>
<keyword evidence="1" id="KW-0805">Transcription regulation</keyword>
<dbReference type="PANTHER" id="PTHR47506:SF1">
    <property type="entry name" value="HTH-TYPE TRANSCRIPTIONAL REGULATOR YJDC"/>
    <property type="match status" value="1"/>
</dbReference>
<dbReference type="PRINTS" id="PR00455">
    <property type="entry name" value="HTHTETR"/>
</dbReference>
<evidence type="ECO:0000259" key="5">
    <source>
        <dbReference type="PROSITE" id="PS50977"/>
    </source>
</evidence>
<dbReference type="PATRIC" id="fig|34073.19.peg.3204"/>
<sequence>MSAAAARPAGLAAGSTREQILGVARHLIETRSYLGFSFQDVADAVGIRKASLYHHFPTKEALGIAVIRQATQSFKDWDAARVRTPKDALESYFRMYRNTLKAGSGMCPAGALTPGWDCINEELRQAVQELRNTQVLWLTGVLGALAPARQKKGASVASQAAYVFSVCQGALLASRMTGRVEDFDEAIAQLRSSLPG</sequence>
<dbReference type="Proteomes" id="UP000035170">
    <property type="component" value="Unassembled WGS sequence"/>
</dbReference>
<dbReference type="SUPFAM" id="SSF48498">
    <property type="entry name" value="Tetracyclin repressor-like, C-terminal domain"/>
    <property type="match status" value="1"/>
</dbReference>
<comment type="caution">
    <text evidence="6">The sequence shown here is derived from an EMBL/GenBank/DDBJ whole genome shotgun (WGS) entry which is preliminary data.</text>
</comment>
<dbReference type="RefSeq" id="WP_047785178.1">
    <property type="nucleotide sequence ID" value="NZ_JZWI01000015.1"/>
</dbReference>
<dbReference type="InterPro" id="IPR036271">
    <property type="entry name" value="Tet_transcr_reg_TetR-rel_C_sf"/>
</dbReference>
<keyword evidence="2 4" id="KW-0238">DNA-binding</keyword>
<dbReference type="PANTHER" id="PTHR47506">
    <property type="entry name" value="TRANSCRIPTIONAL REGULATORY PROTEIN"/>
    <property type="match status" value="1"/>
</dbReference>
<dbReference type="Gene3D" id="1.10.357.10">
    <property type="entry name" value="Tetracycline Repressor, domain 2"/>
    <property type="match status" value="1"/>
</dbReference>
<accession>A0A0H2LZZ9</accession>
<proteinExistence type="predicted"/>
<dbReference type="GO" id="GO:0003677">
    <property type="term" value="F:DNA binding"/>
    <property type="evidence" value="ECO:0007669"/>
    <property type="project" value="UniProtKB-UniRule"/>
</dbReference>
<dbReference type="Pfam" id="PF00440">
    <property type="entry name" value="TetR_N"/>
    <property type="match status" value="1"/>
</dbReference>
<dbReference type="InterPro" id="IPR001647">
    <property type="entry name" value="HTH_TetR"/>
</dbReference>
<evidence type="ECO:0000256" key="2">
    <source>
        <dbReference type="ARBA" id="ARBA00023125"/>
    </source>
</evidence>
<reference evidence="6 7" key="1">
    <citation type="submission" date="2015-03" db="EMBL/GenBank/DDBJ databases">
        <title>Genome sequence of Variovorax paradoxus TBEA6.</title>
        <authorList>
            <person name="Poehlein A."/>
            <person name="Schuldes J."/>
            <person name="Wuebbeler J.H."/>
            <person name="Hiessl S."/>
            <person name="Steinbuechel A."/>
            <person name="Daniel R."/>
        </authorList>
    </citation>
    <scope>NUCLEOTIDE SEQUENCE [LARGE SCALE GENOMIC DNA]</scope>
    <source>
        <strain evidence="6 7">TBEA6</strain>
    </source>
</reference>
<dbReference type="PROSITE" id="PS50977">
    <property type="entry name" value="HTH_TETR_2"/>
    <property type="match status" value="1"/>
</dbReference>
<dbReference type="InterPro" id="IPR009057">
    <property type="entry name" value="Homeodomain-like_sf"/>
</dbReference>